<dbReference type="GO" id="GO:0000128">
    <property type="term" value="P:flocculation"/>
    <property type="evidence" value="ECO:0007669"/>
    <property type="project" value="InterPro"/>
</dbReference>
<feature type="compositionally biased region" description="Polar residues" evidence="1">
    <location>
        <begin position="176"/>
        <end position="193"/>
    </location>
</feature>
<dbReference type="AlphaFoldDB" id="A0A1Q3A753"/>
<gene>
    <name evidence="2" type="ORF">ZYGR_0AD07150</name>
</gene>
<evidence type="ECO:0000313" key="3">
    <source>
        <dbReference type="Proteomes" id="UP000187013"/>
    </source>
</evidence>
<feature type="compositionally biased region" description="Low complexity" evidence="1">
    <location>
        <begin position="309"/>
        <end position="320"/>
    </location>
</feature>
<dbReference type="GO" id="GO:0009277">
    <property type="term" value="C:fungal-type cell wall"/>
    <property type="evidence" value="ECO:0007669"/>
    <property type="project" value="TreeGrafter"/>
</dbReference>
<dbReference type="Proteomes" id="UP000187013">
    <property type="component" value="Unassembled WGS sequence"/>
</dbReference>
<feature type="region of interest" description="Disordered" evidence="1">
    <location>
        <begin position="176"/>
        <end position="209"/>
    </location>
</feature>
<proteinExistence type="predicted"/>
<evidence type="ECO:0000313" key="2">
    <source>
        <dbReference type="EMBL" id="GAV51532.1"/>
    </source>
</evidence>
<feature type="region of interest" description="Disordered" evidence="1">
    <location>
        <begin position="274"/>
        <end position="325"/>
    </location>
</feature>
<reference evidence="2 3" key="1">
    <citation type="submission" date="2016-08" db="EMBL/GenBank/DDBJ databases">
        <title>Draft genome sequence of allopolyploid Zygosaccharomyces rouxii.</title>
        <authorList>
            <person name="Watanabe J."/>
            <person name="Uehara K."/>
            <person name="Mogi Y."/>
            <person name="Tsukioka Y."/>
        </authorList>
    </citation>
    <scope>NUCLEOTIDE SEQUENCE [LARGE SCALE GENOMIC DNA]</scope>
    <source>
        <strain evidence="2 3">NBRC 110957</strain>
    </source>
</reference>
<accession>A0A1Q3A753</accession>
<protein>
    <submittedName>
        <fullName evidence="2">Uncharacterized protein</fullName>
    </submittedName>
</protein>
<dbReference type="InterPro" id="IPR038843">
    <property type="entry name" value="Sed1/Spi1"/>
</dbReference>
<feature type="compositionally biased region" description="Low complexity" evidence="1">
    <location>
        <begin position="194"/>
        <end position="205"/>
    </location>
</feature>
<evidence type="ECO:0000256" key="1">
    <source>
        <dbReference type="SAM" id="MobiDB-lite"/>
    </source>
</evidence>
<name>A0A1Q3A753_ZYGRO</name>
<dbReference type="EMBL" id="BDGX01000030">
    <property type="protein sequence ID" value="GAV51532.1"/>
    <property type="molecule type" value="Genomic_DNA"/>
</dbReference>
<feature type="region of interest" description="Disordered" evidence="1">
    <location>
        <begin position="388"/>
        <end position="412"/>
    </location>
</feature>
<dbReference type="PANTHER" id="PTHR35523">
    <property type="entry name" value="CELL WALL PROTEIN SED1"/>
    <property type="match status" value="1"/>
</dbReference>
<feature type="compositionally biased region" description="Polar residues" evidence="1">
    <location>
        <begin position="298"/>
        <end position="308"/>
    </location>
</feature>
<dbReference type="GO" id="GO:0005199">
    <property type="term" value="F:structural constituent of cell wall"/>
    <property type="evidence" value="ECO:0007669"/>
    <property type="project" value="InterPro"/>
</dbReference>
<dbReference type="InterPro" id="IPR001389">
    <property type="entry name" value="Flocculin"/>
</dbReference>
<dbReference type="Pfam" id="PF00624">
    <property type="entry name" value="Flocculin"/>
    <property type="match status" value="2"/>
</dbReference>
<dbReference type="OrthoDB" id="4094614at2759"/>
<comment type="caution">
    <text evidence="2">The sequence shown here is derived from an EMBL/GenBank/DDBJ whole genome shotgun (WGS) entry which is preliminary data.</text>
</comment>
<feature type="non-terminal residue" evidence="2">
    <location>
        <position position="1"/>
    </location>
</feature>
<dbReference type="GO" id="GO:0031505">
    <property type="term" value="P:fungal-type cell wall organization"/>
    <property type="evidence" value="ECO:0007669"/>
    <property type="project" value="InterPro"/>
</dbReference>
<feature type="compositionally biased region" description="Low complexity" evidence="1">
    <location>
        <begin position="280"/>
        <end position="292"/>
    </location>
</feature>
<organism evidence="2 3">
    <name type="scientific">Zygosaccharomyces rouxii</name>
    <dbReference type="NCBI Taxonomy" id="4956"/>
    <lineage>
        <taxon>Eukaryota</taxon>
        <taxon>Fungi</taxon>
        <taxon>Dikarya</taxon>
        <taxon>Ascomycota</taxon>
        <taxon>Saccharomycotina</taxon>
        <taxon>Saccharomycetes</taxon>
        <taxon>Saccharomycetales</taxon>
        <taxon>Saccharomycetaceae</taxon>
        <taxon>Zygosaccharomyces</taxon>
    </lineage>
</organism>
<sequence>STQYSPYTGSASSTFSTETTWFTGTDGKTTPETIYHVETPTSTGALPTPTGVLSTQYSAYTGSASSTFSTETTWFTGTDGKTTPETIYYVETPTSGSVLSTPHSWSGGNKTLTTPGKTYYTTTTDIVTTVTTYCPYPTTLVTRSQTFTVTQPTTLTITCTNSGVTAILPITQTTSSNAQNTVSPQATTTNEASQQGANTQQNNGGSPATVTSLATSTEIVTELTTYCPSPTVLTTNGATYTITEATTLTITDCPCTLTHTNTIMRTADSNTPAATAFTTGGSSSSGNNNGGSPESFASLATSTTNEASQQGANIQQNNGGSPATVTSLATSTEIVTELTTYCPSPTVLTTNGATYTITEATTLTITDCPCTLTHTNTILKTADSNTPAATSFTTGGSSNSGNNNSGQNGAQANGAVVTTTEVVETLTTYCPDYTILSTNGAAYTITAPTTLTITDCPCTVTRTSTVSDTQPTEGPAAAGFNTTTSPFGSARFGYTNKTQTLAGPIFKNGSTFVTTIYGGSSSATAMTASPVSLSSPYTEQSVSSERGNQVVVTRYNTVTASVNGSPITAPTEAPTFTSAAPDVTVTEGTTAFTTIIPSQSAFAKRDFSGNTKFSVNISSNAANNLTSRSLIAILGFLFMLL</sequence>
<dbReference type="PANTHER" id="PTHR35523:SF1">
    <property type="entry name" value="CELL WALL PROTEIN SED1"/>
    <property type="match status" value="1"/>
</dbReference>